<name>A0BWV8_PARTE</name>
<sequence>MIIEPFLGIQQQGNLKRVLKFSKKGQRQNKSINYFETIRFQNYVGIQGHNKPTIWFNSLIRILQMNNQLDNEQIREKKNIQNQSCLVRKE</sequence>
<evidence type="ECO:0000313" key="1">
    <source>
        <dbReference type="EMBL" id="CAK63025.1"/>
    </source>
</evidence>
<dbReference type="InParanoid" id="A0BWV8"/>
<proteinExistence type="predicted"/>
<dbReference type="HOGENOM" id="CLU_2445517_0_0_1"/>
<evidence type="ECO:0000313" key="2">
    <source>
        <dbReference type="Proteomes" id="UP000000600"/>
    </source>
</evidence>
<protein>
    <submittedName>
        <fullName evidence="1">Uncharacterized protein</fullName>
    </submittedName>
</protein>
<dbReference type="GeneID" id="5016207"/>
<dbReference type="AlphaFoldDB" id="A0BWV8"/>
<dbReference type="KEGG" id="ptm:GSPATT00032877001"/>
<dbReference type="EMBL" id="CT868023">
    <property type="protein sequence ID" value="CAK63025.1"/>
    <property type="molecule type" value="Genomic_DNA"/>
</dbReference>
<dbReference type="Proteomes" id="UP000000600">
    <property type="component" value="Unassembled WGS sequence"/>
</dbReference>
<reference evidence="1 2" key="1">
    <citation type="journal article" date="2006" name="Nature">
        <title>Global trends of whole-genome duplications revealed by the ciliate Paramecium tetraurelia.</title>
        <authorList>
            <consortium name="Genoscope"/>
            <person name="Aury J.-M."/>
            <person name="Jaillon O."/>
            <person name="Duret L."/>
            <person name="Noel B."/>
            <person name="Jubin C."/>
            <person name="Porcel B.M."/>
            <person name="Segurens B."/>
            <person name="Daubin V."/>
            <person name="Anthouard V."/>
            <person name="Aiach N."/>
            <person name="Arnaiz O."/>
            <person name="Billaut A."/>
            <person name="Beisson J."/>
            <person name="Blanc I."/>
            <person name="Bouhouche K."/>
            <person name="Camara F."/>
            <person name="Duharcourt S."/>
            <person name="Guigo R."/>
            <person name="Gogendeau D."/>
            <person name="Katinka M."/>
            <person name="Keller A.-M."/>
            <person name="Kissmehl R."/>
            <person name="Klotz C."/>
            <person name="Koll F."/>
            <person name="Le Moue A."/>
            <person name="Lepere C."/>
            <person name="Malinsky S."/>
            <person name="Nowacki M."/>
            <person name="Nowak J.K."/>
            <person name="Plattner H."/>
            <person name="Poulain J."/>
            <person name="Ruiz F."/>
            <person name="Serrano V."/>
            <person name="Zagulski M."/>
            <person name="Dessen P."/>
            <person name="Betermier M."/>
            <person name="Weissenbach J."/>
            <person name="Scarpelli C."/>
            <person name="Schachter V."/>
            <person name="Sperling L."/>
            <person name="Meyer E."/>
            <person name="Cohen J."/>
            <person name="Wincker P."/>
        </authorList>
    </citation>
    <scope>NUCLEOTIDE SEQUENCE [LARGE SCALE GENOMIC DNA]</scope>
    <source>
        <strain evidence="1 2">Stock d4-2</strain>
    </source>
</reference>
<organism evidence="1 2">
    <name type="scientific">Paramecium tetraurelia</name>
    <dbReference type="NCBI Taxonomy" id="5888"/>
    <lineage>
        <taxon>Eukaryota</taxon>
        <taxon>Sar</taxon>
        <taxon>Alveolata</taxon>
        <taxon>Ciliophora</taxon>
        <taxon>Intramacronucleata</taxon>
        <taxon>Oligohymenophorea</taxon>
        <taxon>Peniculida</taxon>
        <taxon>Parameciidae</taxon>
        <taxon>Paramecium</taxon>
    </lineage>
</organism>
<dbReference type="RefSeq" id="XP_001430423.1">
    <property type="nucleotide sequence ID" value="XM_001430386.1"/>
</dbReference>
<keyword evidence="2" id="KW-1185">Reference proteome</keyword>
<gene>
    <name evidence="1" type="ORF">GSPATT00032877001</name>
</gene>
<accession>A0BWV8</accession>